<dbReference type="Pfam" id="PF01048">
    <property type="entry name" value="PNP_UDP_1"/>
    <property type="match status" value="1"/>
</dbReference>
<organism evidence="2 3">
    <name type="scientific">Haloferula chungangensis</name>
    <dbReference type="NCBI Taxonomy" id="1048331"/>
    <lineage>
        <taxon>Bacteria</taxon>
        <taxon>Pseudomonadati</taxon>
        <taxon>Verrucomicrobiota</taxon>
        <taxon>Verrucomicrobiia</taxon>
        <taxon>Verrucomicrobiales</taxon>
        <taxon>Verrucomicrobiaceae</taxon>
        <taxon>Haloferula</taxon>
    </lineage>
</organism>
<dbReference type="InterPro" id="IPR011006">
    <property type="entry name" value="CheY-like_superfamily"/>
</dbReference>
<dbReference type="SUPFAM" id="SSF52172">
    <property type="entry name" value="CheY-like"/>
    <property type="match status" value="1"/>
</dbReference>
<dbReference type="InterPro" id="IPR035994">
    <property type="entry name" value="Nucleoside_phosphorylase_sf"/>
</dbReference>
<dbReference type="EMBL" id="JBHTBS010000022">
    <property type="protein sequence ID" value="MFC7339606.1"/>
    <property type="molecule type" value="Genomic_DNA"/>
</dbReference>
<dbReference type="SUPFAM" id="SSF53167">
    <property type="entry name" value="Purine and uridine phosphorylases"/>
    <property type="match status" value="1"/>
</dbReference>
<dbReference type="Gene3D" id="3.40.50.2300">
    <property type="match status" value="1"/>
</dbReference>
<protein>
    <recommendedName>
        <fullName evidence="1">Nucleoside phosphorylase domain-containing protein</fullName>
    </recommendedName>
</protein>
<evidence type="ECO:0000313" key="3">
    <source>
        <dbReference type="Proteomes" id="UP001596472"/>
    </source>
</evidence>
<reference evidence="3" key="1">
    <citation type="journal article" date="2019" name="Int. J. Syst. Evol. Microbiol.">
        <title>The Global Catalogue of Microorganisms (GCM) 10K type strain sequencing project: providing services to taxonomists for standard genome sequencing and annotation.</title>
        <authorList>
            <consortium name="The Broad Institute Genomics Platform"/>
            <consortium name="The Broad Institute Genome Sequencing Center for Infectious Disease"/>
            <person name="Wu L."/>
            <person name="Ma J."/>
        </authorList>
    </citation>
    <scope>NUCLEOTIDE SEQUENCE [LARGE SCALE GENOMIC DNA]</scope>
    <source>
        <strain evidence="3">CGMCC 4.1467</strain>
    </source>
</reference>
<dbReference type="PANTHER" id="PTHR46832:SF1">
    <property type="entry name" value="5'-METHYLTHIOADENOSINE_S-ADENOSYLHOMOCYSTEINE NUCLEOSIDASE"/>
    <property type="match status" value="1"/>
</dbReference>
<accession>A0ABW2LFP8</accession>
<comment type="caution">
    <text evidence="2">The sequence shown here is derived from an EMBL/GenBank/DDBJ whole genome shotgun (WGS) entry which is preliminary data.</text>
</comment>
<sequence>MKVLVVEDSDQKYNEVESILAKNVGDLDLIRARNFFEAVKILGEHDDLELLVLDIFLPMRGDSMPTSSVGMSILEEIVDGGSCHQPNHIICLSEFCADDLEIREKVASYLIHLVDYRAGDQLWIEGLKRKLDYIKRRVEKVKSERASYGCDVAILTASPDVEIAQVLKLPGGWVKEFCPETEMILYRGQWEGCVKELGVVACEAPGMGMTAACVTAMKLIERERPRYLVMCGILAGTDDNQELGDIIVGSSFFDYGSGKIIRNEDGERILIPDPQQIAVSPDLRAILKDWANEQRGMTEIGELWSGMAGRFTPRLSMGVIASGAAVVQDGSLVEEVKAKSRKTVGLEMEAYAVALAGRHSSKPKPSVLIAKSVCDFADSKKGDNAQDLAAFTSARFVHKLFTTESSIAFPD</sequence>
<dbReference type="PANTHER" id="PTHR46832">
    <property type="entry name" value="5'-METHYLTHIOADENOSINE/S-ADENOSYLHOMOCYSTEINE NUCLEOSIDASE"/>
    <property type="match status" value="1"/>
</dbReference>
<dbReference type="Gene3D" id="3.40.50.1580">
    <property type="entry name" value="Nucleoside phosphorylase domain"/>
    <property type="match status" value="1"/>
</dbReference>
<proteinExistence type="predicted"/>
<dbReference type="InterPro" id="IPR000845">
    <property type="entry name" value="Nucleoside_phosphorylase_d"/>
</dbReference>
<evidence type="ECO:0000259" key="1">
    <source>
        <dbReference type="Pfam" id="PF01048"/>
    </source>
</evidence>
<gene>
    <name evidence="2" type="ORF">ACFQY0_20620</name>
</gene>
<evidence type="ECO:0000313" key="2">
    <source>
        <dbReference type="EMBL" id="MFC7339606.1"/>
    </source>
</evidence>
<keyword evidence="3" id="KW-1185">Reference proteome</keyword>
<feature type="domain" description="Nucleoside phosphorylase" evidence="1">
    <location>
        <begin position="152"/>
        <end position="387"/>
    </location>
</feature>
<dbReference type="RefSeq" id="WP_379716748.1">
    <property type="nucleotide sequence ID" value="NZ_JBHTBS010000022.1"/>
</dbReference>
<name>A0ABW2LFP8_9BACT</name>
<dbReference type="Proteomes" id="UP001596472">
    <property type="component" value="Unassembled WGS sequence"/>
</dbReference>